<keyword evidence="2" id="KW-1185">Reference proteome</keyword>
<dbReference type="Gene3D" id="3.40.50.300">
    <property type="entry name" value="P-loop containing nucleotide triphosphate hydrolases"/>
    <property type="match status" value="1"/>
</dbReference>
<evidence type="ECO:0000313" key="2">
    <source>
        <dbReference type="Proteomes" id="UP000001095"/>
    </source>
</evidence>
<dbReference type="EMBL" id="AGWY01000012">
    <property type="protein sequence ID" value="EKS33761.1"/>
    <property type="molecule type" value="Genomic_DNA"/>
</dbReference>
<evidence type="ECO:0008006" key="3">
    <source>
        <dbReference type="Google" id="ProtNLM"/>
    </source>
</evidence>
<sequence>MSADRQLSRSVDEIFQSEIFSRAECHFVRCGSLTLSLKFASPDLADIFLPSFLSGDDQRADLTVAVAGAKDVDLSGIVPVPRDRPRTFAGEAGYAAWQPGEKDVLSLLNFESKRALIWLPQDAPPAWYASRPGLPLVHALTKDTAWSAVHGGCVGREGRFLLLAGKGKSGKTTASLACARAGWDYAGDDFVFANTDTGQVEPLFATARLRITAASEFTGLLNTAAELSHDDGDARHELRLGGAFGQHRLRGGKIAAILLPRRLGSERPVFSSARRSDAFAALLPHTSVGLLGWPDKTTRKVAALVEKAPAFFVDTGTTPNYIPDAFRDFLDRV</sequence>
<dbReference type="Proteomes" id="UP000001095">
    <property type="component" value="Unassembled WGS sequence"/>
</dbReference>
<proteinExistence type="predicted"/>
<dbReference type="AlphaFoldDB" id="K8NX83"/>
<dbReference type="HOGENOM" id="CLU_843765_0_0_5"/>
<dbReference type="SUPFAM" id="SSF53795">
    <property type="entry name" value="PEP carboxykinase-like"/>
    <property type="match status" value="1"/>
</dbReference>
<dbReference type="InterPro" id="IPR027417">
    <property type="entry name" value="P-loop_NTPase"/>
</dbReference>
<dbReference type="PATRIC" id="fig|883079.3.peg.2942"/>
<accession>K8NX83</accession>
<protein>
    <recommendedName>
        <fullName evidence="3">HPr kinase/phosphorylase C-terminal domain-containing protein</fullName>
    </recommendedName>
</protein>
<evidence type="ECO:0000313" key="1">
    <source>
        <dbReference type="EMBL" id="EKS33761.1"/>
    </source>
</evidence>
<reference evidence="1 2" key="1">
    <citation type="submission" date="2012-04" db="EMBL/GenBank/DDBJ databases">
        <title>The Genome Sequence of Afipia clevelandensis ATCC 49720.</title>
        <authorList>
            <consortium name="The Broad Institute Genome Sequencing Platform"/>
            <person name="Earl A."/>
            <person name="Ward D."/>
            <person name="Feldgarden M."/>
            <person name="Gevers D."/>
            <person name="Huys G."/>
            <person name="Walker B."/>
            <person name="Young S.K."/>
            <person name="Zeng Q."/>
            <person name="Gargeya S."/>
            <person name="Fitzgerald M."/>
            <person name="Haas B."/>
            <person name="Abouelleil A."/>
            <person name="Alvarado L."/>
            <person name="Arachchi H.M."/>
            <person name="Berlin A."/>
            <person name="Chapman S.B."/>
            <person name="Goldberg J."/>
            <person name="Griggs A."/>
            <person name="Gujja S."/>
            <person name="Hansen M."/>
            <person name="Howarth C."/>
            <person name="Imamovic A."/>
            <person name="Larimer J."/>
            <person name="McCowen C."/>
            <person name="Montmayeur A."/>
            <person name="Murphy C."/>
            <person name="Neiman D."/>
            <person name="Pearson M."/>
            <person name="Priest M."/>
            <person name="Roberts A."/>
            <person name="Saif S."/>
            <person name="Shea T."/>
            <person name="Sisk P."/>
            <person name="Sykes S."/>
            <person name="Wortman J."/>
            <person name="Nusbaum C."/>
            <person name="Birren B."/>
        </authorList>
    </citation>
    <scope>NUCLEOTIDE SEQUENCE [LARGE SCALE GENOMIC DNA]</scope>
    <source>
        <strain evidence="1 2">ATCC 49720</strain>
    </source>
</reference>
<gene>
    <name evidence="1" type="ORF">HMPREF9696_02881</name>
</gene>
<name>K8NX83_9BRAD</name>
<comment type="caution">
    <text evidence="1">The sequence shown here is derived from an EMBL/GenBank/DDBJ whole genome shotgun (WGS) entry which is preliminary data.</text>
</comment>
<organism evidence="1 2">
    <name type="scientific">Afipia clevelandensis ATCC 49720</name>
    <dbReference type="NCBI Taxonomy" id="883079"/>
    <lineage>
        <taxon>Bacteria</taxon>
        <taxon>Pseudomonadati</taxon>
        <taxon>Pseudomonadota</taxon>
        <taxon>Alphaproteobacteria</taxon>
        <taxon>Hyphomicrobiales</taxon>
        <taxon>Nitrobacteraceae</taxon>
        <taxon>Afipia</taxon>
    </lineage>
</organism>